<dbReference type="Gene3D" id="2.30.39.10">
    <property type="entry name" value="Alpha-1-antitrypsin, domain 1"/>
    <property type="match status" value="2"/>
</dbReference>
<dbReference type="SUPFAM" id="SSF56574">
    <property type="entry name" value="Serpins"/>
    <property type="match status" value="2"/>
</dbReference>
<feature type="compositionally biased region" description="Gly residues" evidence="6">
    <location>
        <begin position="207"/>
        <end position="217"/>
    </location>
</feature>
<protein>
    <recommendedName>
        <fullName evidence="7">Serpin domain-containing protein</fullName>
    </recommendedName>
</protein>
<dbReference type="eggNOG" id="KOG2392">
    <property type="taxonomic scope" value="Eukaryota"/>
</dbReference>
<feature type="region of interest" description="Disordered" evidence="6">
    <location>
        <begin position="192"/>
        <end position="222"/>
    </location>
</feature>
<dbReference type="PANTHER" id="PTHR11461:SF209">
    <property type="entry name" value="SERPIN-Z8-RELATED"/>
    <property type="match status" value="1"/>
</dbReference>
<evidence type="ECO:0000313" key="9">
    <source>
        <dbReference type="Proteomes" id="UP000032180"/>
    </source>
</evidence>
<dbReference type="InterPro" id="IPR042185">
    <property type="entry name" value="Serpin_sf_2"/>
</dbReference>
<dbReference type="GO" id="GO:0005615">
    <property type="term" value="C:extracellular space"/>
    <property type="evidence" value="ECO:0007669"/>
    <property type="project" value="InterPro"/>
</dbReference>
<feature type="domain" description="Serpin" evidence="7">
    <location>
        <begin position="162"/>
        <end position="519"/>
    </location>
</feature>
<reference evidence="8" key="3">
    <citation type="submission" date="2015-04" db="UniProtKB">
        <authorList>
            <consortium name="EnsemblPlants"/>
        </authorList>
    </citation>
    <scope>IDENTIFICATION</scope>
</reference>
<name>A0A0D9XQK1_9ORYZ</name>
<dbReference type="Proteomes" id="UP000032180">
    <property type="component" value="Chromosome 11"/>
</dbReference>
<dbReference type="EnsemblPlants" id="LPERR11G06710.1">
    <property type="protein sequence ID" value="LPERR11G06710.1"/>
    <property type="gene ID" value="LPERR11G06710"/>
</dbReference>
<comment type="similarity">
    <text evidence="1 5">Belongs to the serpin family.</text>
</comment>
<dbReference type="InterPro" id="IPR036186">
    <property type="entry name" value="Serpin_sf"/>
</dbReference>
<evidence type="ECO:0000256" key="4">
    <source>
        <dbReference type="ARBA" id="ARBA00049586"/>
    </source>
</evidence>
<dbReference type="Gramene" id="LPERR11G06710.1">
    <property type="protein sequence ID" value="LPERR11G06710.1"/>
    <property type="gene ID" value="LPERR11G06710"/>
</dbReference>
<dbReference type="GO" id="GO:0004867">
    <property type="term" value="F:serine-type endopeptidase inhibitor activity"/>
    <property type="evidence" value="ECO:0007669"/>
    <property type="project" value="UniProtKB-KW"/>
</dbReference>
<keyword evidence="3" id="KW-0722">Serine protease inhibitor</keyword>
<dbReference type="HOGENOM" id="CLU_022846_0_0_1"/>
<evidence type="ECO:0000256" key="3">
    <source>
        <dbReference type="ARBA" id="ARBA00022900"/>
    </source>
</evidence>
<evidence type="ECO:0000256" key="1">
    <source>
        <dbReference type="ARBA" id="ARBA00009500"/>
    </source>
</evidence>
<evidence type="ECO:0000256" key="2">
    <source>
        <dbReference type="ARBA" id="ARBA00022690"/>
    </source>
</evidence>
<reference evidence="8 9" key="1">
    <citation type="submission" date="2012-08" db="EMBL/GenBank/DDBJ databases">
        <title>Oryza genome evolution.</title>
        <authorList>
            <person name="Wing R.A."/>
        </authorList>
    </citation>
    <scope>NUCLEOTIDE SEQUENCE</scope>
</reference>
<proteinExistence type="inferred from homology"/>
<keyword evidence="9" id="KW-1185">Reference proteome</keyword>
<dbReference type="Pfam" id="PF00079">
    <property type="entry name" value="Serpin"/>
    <property type="match status" value="3"/>
</dbReference>
<dbReference type="STRING" id="77586.A0A0D9XQK1"/>
<dbReference type="Gene3D" id="6.20.40.10">
    <property type="match status" value="1"/>
</dbReference>
<organism evidence="8 9">
    <name type="scientific">Leersia perrieri</name>
    <dbReference type="NCBI Taxonomy" id="77586"/>
    <lineage>
        <taxon>Eukaryota</taxon>
        <taxon>Viridiplantae</taxon>
        <taxon>Streptophyta</taxon>
        <taxon>Embryophyta</taxon>
        <taxon>Tracheophyta</taxon>
        <taxon>Spermatophyta</taxon>
        <taxon>Magnoliopsida</taxon>
        <taxon>Liliopsida</taxon>
        <taxon>Poales</taxon>
        <taxon>Poaceae</taxon>
        <taxon>BOP clade</taxon>
        <taxon>Oryzoideae</taxon>
        <taxon>Oryzeae</taxon>
        <taxon>Oryzinae</taxon>
        <taxon>Leersia</taxon>
    </lineage>
</organism>
<keyword evidence="2" id="KW-0646">Protease inhibitor</keyword>
<dbReference type="InterPro" id="IPR000215">
    <property type="entry name" value="Serpin_fam"/>
</dbReference>
<evidence type="ECO:0000313" key="8">
    <source>
        <dbReference type="EnsemblPlants" id="LPERR11G06710.1"/>
    </source>
</evidence>
<dbReference type="PANTHER" id="PTHR11461">
    <property type="entry name" value="SERINE PROTEASE INHIBITOR, SERPIN"/>
    <property type="match status" value="1"/>
</dbReference>
<evidence type="ECO:0000256" key="6">
    <source>
        <dbReference type="SAM" id="MobiDB-lite"/>
    </source>
</evidence>
<accession>A0A0D9XQK1</accession>
<dbReference type="AlphaFoldDB" id="A0A0D9XQK1"/>
<reference evidence="9" key="2">
    <citation type="submission" date="2013-12" db="EMBL/GenBank/DDBJ databases">
        <authorList>
            <person name="Yu Y."/>
            <person name="Lee S."/>
            <person name="de Baynast K."/>
            <person name="Wissotski M."/>
            <person name="Liu L."/>
            <person name="Talag J."/>
            <person name="Goicoechea J."/>
            <person name="Angelova A."/>
            <person name="Jetty R."/>
            <person name="Kudrna D."/>
            <person name="Golser W."/>
            <person name="Rivera L."/>
            <person name="Zhang J."/>
            <person name="Wing R."/>
        </authorList>
    </citation>
    <scope>NUCLEOTIDE SEQUENCE</scope>
</reference>
<evidence type="ECO:0000259" key="7">
    <source>
        <dbReference type="SMART" id="SM00093"/>
    </source>
</evidence>
<dbReference type="SMART" id="SM00093">
    <property type="entry name" value="SERPIN"/>
    <property type="match status" value="1"/>
</dbReference>
<dbReference type="InterPro" id="IPR042178">
    <property type="entry name" value="Serpin_sf_1"/>
</dbReference>
<comment type="function">
    <text evidence="4">Probable serine protease inhibitor.</text>
</comment>
<evidence type="ECO:0000256" key="5">
    <source>
        <dbReference type="RuleBase" id="RU000411"/>
    </source>
</evidence>
<dbReference type="Gene3D" id="3.30.497.10">
    <property type="entry name" value="Antithrombin, subunit I, domain 2"/>
    <property type="match status" value="2"/>
</dbReference>
<feature type="compositionally biased region" description="Acidic residues" evidence="6">
    <location>
        <begin position="192"/>
        <end position="203"/>
    </location>
</feature>
<sequence length="547" mass="60607">MKPKKAIKKMNAWAAEATQNLITNVVSRDAINQDTMLVLANAIYFKGKWQNPFDKSYTYDKKFYHYRKRHVTVPLMRSWKDRMIACHDGFKVLKLPYNDDDYHKNKPDVPRFSMCIFLPNARDGLPALVSKIAADDDVGFLLRHLPSEHVAVDRFLLPKFTLSFSGSVAGELKDLGLRLPFDQRNADLSDMVEEEDGDGDGDVDPGSGAGGGGGGSPGPDEACNEINRWVATATENLIDKIISTKSVTKDTRVVVTSAIYFKGRWEKPFDKSRTKKDKFHLLDGSDVDADFMCSNRYQYIAEHNGFKVLRMPYATVELDQFVAQIDALKAKAATAMGSATVDDYRAAAAAETRILDMRNIMAATSPRYSMCVFLPDERDGLWKLEEKMVAGGGRFIHKHMPEESVEVGNFMIPRFKLSFDGSIKEALQGIGVKAVFDPARAELPDLLEDGGGDQPLYVSDVVHRAVIEVNEEGTEAATATFVAVKAGLAMNYNRPPPPVDFVADHPFAFAFFVLEESSGATAGKRNGTTMRTWAWKACKEKGEGLGP</sequence>
<dbReference type="InterPro" id="IPR023796">
    <property type="entry name" value="Serpin_dom"/>
</dbReference>